<evidence type="ECO:0000256" key="2">
    <source>
        <dbReference type="SAM" id="Phobius"/>
    </source>
</evidence>
<feature type="region of interest" description="Disordered" evidence="1">
    <location>
        <begin position="341"/>
        <end position="402"/>
    </location>
</feature>
<feature type="compositionally biased region" description="Polar residues" evidence="1">
    <location>
        <begin position="426"/>
        <end position="439"/>
    </location>
</feature>
<feature type="region of interest" description="Disordered" evidence="1">
    <location>
        <begin position="517"/>
        <end position="559"/>
    </location>
</feature>
<feature type="transmembrane region" description="Helical" evidence="2">
    <location>
        <begin position="276"/>
        <end position="292"/>
    </location>
</feature>
<dbReference type="OrthoDB" id="5368516at2759"/>
<feature type="transmembrane region" description="Helical" evidence="2">
    <location>
        <begin position="71"/>
        <end position="100"/>
    </location>
</feature>
<keyword evidence="4" id="KW-1185">Reference proteome</keyword>
<gene>
    <name evidence="3" type="ORF">M501DRAFT_931612</name>
</gene>
<name>A0A9P4SCV6_9PEZI</name>
<evidence type="ECO:0000313" key="4">
    <source>
        <dbReference type="Proteomes" id="UP000799429"/>
    </source>
</evidence>
<sequence length="655" mass="72332">MNQNSQQFEANFNQTRMIINNLALDKVRSLRTMHIVLGGFSLALLTLTFLRILNDARKAAKLQVVLRPKRFAFVDCIHPAELFPLIFSGSILVQVIVFIAVQSNALNSILVRGCDRTAQIIFPALYLPAFTLLIFGVETVVRSFKRERFGPRGKWNTKICLLLIALATLAIWVPTTVNKTRRFCFGSIVWFVIPYYTISIALIPFLLFSFLLLAGIIAVQLLRSMKVDPNERIAASWMIFYFFTGVVVYVLVLPFYLQAKMHGFDDNLTTTRVAEISLFTYGLAIAFIHLFMRVNASRMVIKPLGTPWKKSRGIRFFGPADLELNISGPLGLMSNNDREEHVGSLEKDANTNDLETRGYVHEKQGVPSRSVTPVDPSRWPLPPDPAQTPRASMARSHKRAKSSYSLFPTRAEDVPRLPATVYSPPKRSNTRATQASIPHSVTDVREMAQHLDPPIFPNSHRRDASSDSSATVQIGLRFSVAPASIAAADCSTLKRALNPATPLPLPNRRLLPPALLSRESSESSLGLPIQRPSSPAGSPNPSPVEQSSHNPTSPQLLSRITPQNCSNYLKNARNKVLPPTPRVSNPPTFPAPLRMNPPTVVSSPVRTPVTTTPSPRRTGPGIGQATMGTSSGMRSPLRSPLRSPPAKRPDGPGWI</sequence>
<dbReference type="EMBL" id="MU006093">
    <property type="protein sequence ID" value="KAF2840280.1"/>
    <property type="molecule type" value="Genomic_DNA"/>
</dbReference>
<evidence type="ECO:0000256" key="1">
    <source>
        <dbReference type="SAM" id="MobiDB-lite"/>
    </source>
</evidence>
<feature type="compositionally biased region" description="Polar residues" evidence="1">
    <location>
        <begin position="544"/>
        <end position="559"/>
    </location>
</feature>
<evidence type="ECO:0000313" key="3">
    <source>
        <dbReference type="EMBL" id="KAF2840280.1"/>
    </source>
</evidence>
<reference evidence="3" key="1">
    <citation type="journal article" date="2020" name="Stud. Mycol.">
        <title>101 Dothideomycetes genomes: a test case for predicting lifestyles and emergence of pathogens.</title>
        <authorList>
            <person name="Haridas S."/>
            <person name="Albert R."/>
            <person name="Binder M."/>
            <person name="Bloem J."/>
            <person name="Labutti K."/>
            <person name="Salamov A."/>
            <person name="Andreopoulos B."/>
            <person name="Baker S."/>
            <person name="Barry K."/>
            <person name="Bills G."/>
            <person name="Bluhm B."/>
            <person name="Cannon C."/>
            <person name="Castanera R."/>
            <person name="Culley D."/>
            <person name="Daum C."/>
            <person name="Ezra D."/>
            <person name="Gonzalez J."/>
            <person name="Henrissat B."/>
            <person name="Kuo A."/>
            <person name="Liang C."/>
            <person name="Lipzen A."/>
            <person name="Lutzoni F."/>
            <person name="Magnuson J."/>
            <person name="Mondo S."/>
            <person name="Nolan M."/>
            <person name="Ohm R."/>
            <person name="Pangilinan J."/>
            <person name="Park H.-J."/>
            <person name="Ramirez L."/>
            <person name="Alfaro M."/>
            <person name="Sun H."/>
            <person name="Tritt A."/>
            <person name="Yoshinaga Y."/>
            <person name="Zwiers L.-H."/>
            <person name="Turgeon B."/>
            <person name="Goodwin S."/>
            <person name="Spatafora J."/>
            <person name="Crous P."/>
            <person name="Grigoriev I."/>
        </authorList>
    </citation>
    <scope>NUCLEOTIDE SEQUENCE</scope>
    <source>
        <strain evidence="3">CBS 101060</strain>
    </source>
</reference>
<feature type="transmembrane region" description="Helical" evidence="2">
    <location>
        <begin position="155"/>
        <end position="173"/>
    </location>
</feature>
<feature type="region of interest" description="Disordered" evidence="1">
    <location>
        <begin position="572"/>
        <end position="655"/>
    </location>
</feature>
<dbReference type="Proteomes" id="UP000799429">
    <property type="component" value="Unassembled WGS sequence"/>
</dbReference>
<feature type="compositionally biased region" description="Low complexity" evidence="1">
    <location>
        <begin position="517"/>
        <end position="539"/>
    </location>
</feature>
<feature type="transmembrane region" description="Helical" evidence="2">
    <location>
        <begin position="234"/>
        <end position="256"/>
    </location>
</feature>
<feature type="transmembrane region" description="Helical" evidence="2">
    <location>
        <begin position="193"/>
        <end position="222"/>
    </location>
</feature>
<feature type="transmembrane region" description="Helical" evidence="2">
    <location>
        <begin position="120"/>
        <end position="143"/>
    </location>
</feature>
<feature type="compositionally biased region" description="Low complexity" evidence="1">
    <location>
        <begin position="630"/>
        <end position="641"/>
    </location>
</feature>
<comment type="caution">
    <text evidence="3">The sequence shown here is derived from an EMBL/GenBank/DDBJ whole genome shotgun (WGS) entry which is preliminary data.</text>
</comment>
<organism evidence="3 4">
    <name type="scientific">Patellaria atrata CBS 101060</name>
    <dbReference type="NCBI Taxonomy" id="1346257"/>
    <lineage>
        <taxon>Eukaryota</taxon>
        <taxon>Fungi</taxon>
        <taxon>Dikarya</taxon>
        <taxon>Ascomycota</taxon>
        <taxon>Pezizomycotina</taxon>
        <taxon>Dothideomycetes</taxon>
        <taxon>Dothideomycetes incertae sedis</taxon>
        <taxon>Patellariales</taxon>
        <taxon>Patellariaceae</taxon>
        <taxon>Patellaria</taxon>
    </lineage>
</organism>
<dbReference type="AlphaFoldDB" id="A0A9P4SCV6"/>
<keyword evidence="2" id="KW-0472">Membrane</keyword>
<feature type="compositionally biased region" description="Basic and acidic residues" evidence="1">
    <location>
        <begin position="341"/>
        <end position="364"/>
    </location>
</feature>
<protein>
    <submittedName>
        <fullName evidence="3">Uncharacterized protein</fullName>
    </submittedName>
</protein>
<feature type="transmembrane region" description="Helical" evidence="2">
    <location>
        <begin position="32"/>
        <end position="50"/>
    </location>
</feature>
<accession>A0A9P4SCV6</accession>
<proteinExistence type="predicted"/>
<feature type="region of interest" description="Disordered" evidence="1">
    <location>
        <begin position="421"/>
        <end position="440"/>
    </location>
</feature>
<keyword evidence="2" id="KW-0812">Transmembrane</keyword>
<feature type="compositionally biased region" description="Low complexity" evidence="1">
    <location>
        <begin position="597"/>
        <end position="618"/>
    </location>
</feature>
<keyword evidence="2" id="KW-1133">Transmembrane helix</keyword>